<sequence length="499" mass="55804">MGNQTSEEREAIELENAEFSVFDTITPEKVAQLIIVGSTVHLAAMKYMETESDTDLFYSVLSTAVAILVALGMAYRNRVAGNGFDGSDIAHVSQFLPDFNILYLLYLPTFLSLLFARHLTIINLALAFNCSDLAPYMRLPIQAIFVLFNDAYYRDRHVYLKAIGLNCGLAYAMQRIGQLKSFDLVECNLFSILLTNVLFLIDSPVVHFQVLQNVLRGFLIAITLNYPLVRLTSSWNKYARTMVLFSTFASAFPLAVVHLFEIQGLNPAVWLYDYIISSPVRMKITLGWFCGLALLIPNIMILKSNFSLNSSRKIWHFIILGLIVPPLKQDPEFVKIALAGTTVIFLAVEYLRYLKLAPFGEYLDTKLRSFADFRDERGPIIISYIYLIIGVATPILLNDSLVGVISLGVGDSLASIVGSRWGRSRWPGTNKTIEGTLAFISATSICSLGFKYLLGEFKDVPSLKLVLICVFSGLLEGNSVLNDNILIPSFMLIIREIFK</sequence>
<feature type="transmembrane region" description="Helical" evidence="10">
    <location>
        <begin position="280"/>
        <end position="302"/>
    </location>
</feature>
<evidence type="ECO:0000256" key="5">
    <source>
        <dbReference type="ARBA" id="ARBA00022692"/>
    </source>
</evidence>
<dbReference type="PANTHER" id="PTHR13205:SF15">
    <property type="entry name" value="DOLICHOL KINASE"/>
    <property type="match status" value="1"/>
</dbReference>
<feature type="transmembrane region" description="Helical" evidence="10">
    <location>
        <begin position="213"/>
        <end position="229"/>
    </location>
</feature>
<reference evidence="12" key="1">
    <citation type="submission" date="2016-03" db="EMBL/GenBank/DDBJ databases">
        <authorList>
            <person name="Devillers H."/>
        </authorList>
    </citation>
    <scope>NUCLEOTIDE SEQUENCE [LARGE SCALE GENOMIC DNA]</scope>
</reference>
<dbReference type="EC" id="2.7.1.108" evidence="3"/>
<evidence type="ECO:0000256" key="3">
    <source>
        <dbReference type="ARBA" id="ARBA00012132"/>
    </source>
</evidence>
<keyword evidence="9 10" id="KW-0472">Membrane</keyword>
<evidence type="ECO:0000256" key="1">
    <source>
        <dbReference type="ARBA" id="ARBA00004477"/>
    </source>
</evidence>
<keyword evidence="5 10" id="KW-0812">Transmembrane</keyword>
<dbReference type="OrthoDB" id="377083at2759"/>
<keyword evidence="7" id="KW-0256">Endoplasmic reticulum</keyword>
<name>A0A1G4JVB1_9SACH</name>
<dbReference type="GO" id="GO:0004168">
    <property type="term" value="F:dolichol kinase activity"/>
    <property type="evidence" value="ECO:0007669"/>
    <property type="project" value="UniProtKB-EC"/>
</dbReference>
<dbReference type="InterPro" id="IPR032974">
    <property type="entry name" value="Polypren_kinase"/>
</dbReference>
<protein>
    <recommendedName>
        <fullName evidence="3">dolichol kinase</fullName>
        <ecNumber evidence="3">2.7.1.108</ecNumber>
    </recommendedName>
</protein>
<evidence type="ECO:0000256" key="7">
    <source>
        <dbReference type="ARBA" id="ARBA00022824"/>
    </source>
</evidence>
<dbReference type="Proteomes" id="UP000190274">
    <property type="component" value="Chromosome G"/>
</dbReference>
<proteinExistence type="inferred from homology"/>
<dbReference type="AlphaFoldDB" id="A0A1G4JVB1"/>
<gene>
    <name evidence="11" type="ORF">LADA_0G12596G</name>
</gene>
<feature type="transmembrane region" description="Helical" evidence="10">
    <location>
        <begin position="378"/>
        <end position="397"/>
    </location>
</feature>
<evidence type="ECO:0000256" key="10">
    <source>
        <dbReference type="SAM" id="Phobius"/>
    </source>
</evidence>
<evidence type="ECO:0000256" key="8">
    <source>
        <dbReference type="ARBA" id="ARBA00022989"/>
    </source>
</evidence>
<evidence type="ECO:0000256" key="6">
    <source>
        <dbReference type="ARBA" id="ARBA00022777"/>
    </source>
</evidence>
<feature type="transmembrane region" description="Helical" evidence="10">
    <location>
        <begin position="103"/>
        <end position="128"/>
    </location>
</feature>
<comment type="subcellular location">
    <subcellularLocation>
        <location evidence="1">Endoplasmic reticulum membrane</location>
        <topology evidence="1">Multi-pass membrane protein</topology>
    </subcellularLocation>
</comment>
<dbReference type="STRING" id="1266660.A0A1G4JVB1"/>
<keyword evidence="4" id="KW-0808">Transferase</keyword>
<keyword evidence="6" id="KW-0418">Kinase</keyword>
<dbReference type="GO" id="GO:0005789">
    <property type="term" value="C:endoplasmic reticulum membrane"/>
    <property type="evidence" value="ECO:0007669"/>
    <property type="project" value="UniProtKB-SubCell"/>
</dbReference>
<dbReference type="PANTHER" id="PTHR13205">
    <property type="entry name" value="TRANSMEMBRANE PROTEIN 15-RELATED"/>
    <property type="match status" value="1"/>
</dbReference>
<accession>A0A1G4JVB1</accession>
<evidence type="ECO:0000256" key="9">
    <source>
        <dbReference type="ARBA" id="ARBA00023136"/>
    </source>
</evidence>
<evidence type="ECO:0000256" key="4">
    <source>
        <dbReference type="ARBA" id="ARBA00022679"/>
    </source>
</evidence>
<feature type="transmembrane region" description="Helical" evidence="10">
    <location>
        <begin position="56"/>
        <end position="75"/>
    </location>
</feature>
<feature type="transmembrane region" description="Helical" evidence="10">
    <location>
        <begin position="241"/>
        <end position="260"/>
    </location>
</feature>
<dbReference type="GO" id="GO:0043048">
    <property type="term" value="P:dolichyl monophosphate biosynthetic process"/>
    <property type="evidence" value="ECO:0007669"/>
    <property type="project" value="EnsemblFungi"/>
</dbReference>
<keyword evidence="8 10" id="KW-1133">Transmembrane helix</keyword>
<comment type="similarity">
    <text evidence="2">Belongs to the polyprenol kinase family.</text>
</comment>
<organism evidence="11 12">
    <name type="scientific">Lachancea dasiensis</name>
    <dbReference type="NCBI Taxonomy" id="1072105"/>
    <lineage>
        <taxon>Eukaryota</taxon>
        <taxon>Fungi</taxon>
        <taxon>Dikarya</taxon>
        <taxon>Ascomycota</taxon>
        <taxon>Saccharomycotina</taxon>
        <taxon>Saccharomycetes</taxon>
        <taxon>Saccharomycetales</taxon>
        <taxon>Saccharomycetaceae</taxon>
        <taxon>Lachancea</taxon>
    </lineage>
</organism>
<feature type="transmembrane region" description="Helical" evidence="10">
    <location>
        <begin position="433"/>
        <end position="453"/>
    </location>
</feature>
<feature type="transmembrane region" description="Helical" evidence="10">
    <location>
        <begin position="182"/>
        <end position="201"/>
    </location>
</feature>
<evidence type="ECO:0000256" key="2">
    <source>
        <dbReference type="ARBA" id="ARBA00010794"/>
    </source>
</evidence>
<evidence type="ECO:0000313" key="11">
    <source>
        <dbReference type="EMBL" id="SCU94968.1"/>
    </source>
</evidence>
<keyword evidence="12" id="KW-1185">Reference proteome</keyword>
<evidence type="ECO:0000313" key="12">
    <source>
        <dbReference type="Proteomes" id="UP000190274"/>
    </source>
</evidence>
<dbReference type="EMBL" id="LT598457">
    <property type="protein sequence ID" value="SCU94968.1"/>
    <property type="molecule type" value="Genomic_DNA"/>
</dbReference>